<keyword evidence="1" id="KW-0472">Membrane</keyword>
<evidence type="ECO:0000313" key="2">
    <source>
        <dbReference type="EMBL" id="MCQ4042114.1"/>
    </source>
</evidence>
<reference evidence="2 3" key="1">
    <citation type="submission" date="2022-06" db="EMBL/GenBank/DDBJ databases">
        <title>Draft genome sequence of type strain Streptomyces rubrisoli DSM 42083.</title>
        <authorList>
            <person name="Duangmal K."/>
            <person name="Klaysubun C."/>
        </authorList>
    </citation>
    <scope>NUCLEOTIDE SEQUENCE [LARGE SCALE GENOMIC DNA]</scope>
    <source>
        <strain evidence="2 3">DSM 42083</strain>
    </source>
</reference>
<evidence type="ECO:0000313" key="3">
    <source>
        <dbReference type="Proteomes" id="UP001206206"/>
    </source>
</evidence>
<accession>A0ABT1P9R7</accession>
<evidence type="ECO:0000256" key="1">
    <source>
        <dbReference type="SAM" id="Phobius"/>
    </source>
</evidence>
<feature type="transmembrane region" description="Helical" evidence="1">
    <location>
        <begin position="58"/>
        <end position="80"/>
    </location>
</feature>
<keyword evidence="3" id="KW-1185">Reference proteome</keyword>
<feature type="transmembrane region" description="Helical" evidence="1">
    <location>
        <begin position="12"/>
        <end position="38"/>
    </location>
</feature>
<feature type="transmembrane region" description="Helical" evidence="1">
    <location>
        <begin position="92"/>
        <end position="110"/>
    </location>
</feature>
<dbReference type="Proteomes" id="UP001206206">
    <property type="component" value="Unassembled WGS sequence"/>
</dbReference>
<dbReference type="EMBL" id="JANFNH010000005">
    <property type="protein sequence ID" value="MCQ4042114.1"/>
    <property type="molecule type" value="Genomic_DNA"/>
</dbReference>
<keyword evidence="1" id="KW-1133">Transmembrane helix</keyword>
<keyword evidence="1" id="KW-0812">Transmembrane</keyword>
<proteinExistence type="predicted"/>
<organism evidence="2 3">
    <name type="scientific">Streptantibioticus rubrisoli</name>
    <dbReference type="NCBI Taxonomy" id="1387313"/>
    <lineage>
        <taxon>Bacteria</taxon>
        <taxon>Bacillati</taxon>
        <taxon>Actinomycetota</taxon>
        <taxon>Actinomycetes</taxon>
        <taxon>Kitasatosporales</taxon>
        <taxon>Streptomycetaceae</taxon>
        <taxon>Streptantibioticus</taxon>
    </lineage>
</organism>
<name>A0ABT1P9R7_9ACTN</name>
<comment type="caution">
    <text evidence="2">The sequence shown here is derived from an EMBL/GenBank/DDBJ whole genome shotgun (WGS) entry which is preliminary data.</text>
</comment>
<dbReference type="RefSeq" id="WP_255926110.1">
    <property type="nucleotide sequence ID" value="NZ_JANFNH010000005.1"/>
</dbReference>
<gene>
    <name evidence="2" type="ORF">NON19_08710</name>
</gene>
<sequence>MNLTRRTRRAVLVLHVAVSVGWLGLTAALLALGIAGATSRGPGTAAAAYRAMRILADWLITPVSLLSLVSGLVLALGTHWGLVRHRWVHTKFWLTLAATGASILALRTIIGQAADAAVAGLPVPAGGRDLVIAPSVALALYVFITAISVIKPRGRTRRASRSLTHP</sequence>
<protein>
    <submittedName>
        <fullName evidence="2">DUF2269 domain-containing protein</fullName>
    </submittedName>
</protein>
<feature type="transmembrane region" description="Helical" evidence="1">
    <location>
        <begin position="130"/>
        <end position="150"/>
    </location>
</feature>